<evidence type="ECO:0000313" key="2">
    <source>
        <dbReference type="Proteomes" id="UP000642284"/>
    </source>
</evidence>
<keyword evidence="2" id="KW-1185">Reference proteome</keyword>
<evidence type="ECO:0000313" key="1">
    <source>
        <dbReference type="EMBL" id="MBC9718020.1"/>
    </source>
</evidence>
<accession>A0ABR7SR84</accession>
<comment type="caution">
    <text evidence="1">The sequence shown here is derived from an EMBL/GenBank/DDBJ whole genome shotgun (WGS) entry which is preliminary data.</text>
</comment>
<organism evidence="1 2">
    <name type="scientific">Streptomyces polyasparticus</name>
    <dbReference type="NCBI Taxonomy" id="2767826"/>
    <lineage>
        <taxon>Bacteria</taxon>
        <taxon>Bacillati</taxon>
        <taxon>Actinomycetota</taxon>
        <taxon>Actinomycetes</taxon>
        <taxon>Kitasatosporales</taxon>
        <taxon>Streptomycetaceae</taxon>
        <taxon>Streptomyces</taxon>
    </lineage>
</organism>
<sequence length="96" mass="10632">MDGQTKNAIELRQSDALNWIEFETVCLSEWEELGFGELGDPVKIAGMLMTVENGHTMSRAYTRVWVRVTAPTTGKTVEIISTLGSHRTVTLTDVCS</sequence>
<dbReference type="EMBL" id="JACTVJ010000023">
    <property type="protein sequence ID" value="MBC9718020.1"/>
    <property type="molecule type" value="Genomic_DNA"/>
</dbReference>
<gene>
    <name evidence="1" type="ORF">H9Y04_36355</name>
</gene>
<proteinExistence type="predicted"/>
<protein>
    <submittedName>
        <fullName evidence="1">Uncharacterized protein</fullName>
    </submittedName>
</protein>
<dbReference type="RefSeq" id="WP_187818461.1">
    <property type="nucleotide sequence ID" value="NZ_JACTVJ010000023.1"/>
</dbReference>
<dbReference type="Proteomes" id="UP000642284">
    <property type="component" value="Unassembled WGS sequence"/>
</dbReference>
<reference evidence="1 2" key="1">
    <citation type="submission" date="2020-08" db="EMBL/GenBank/DDBJ databases">
        <title>Genemic of Streptomyces polyaspartic.</title>
        <authorList>
            <person name="Liu W."/>
        </authorList>
    </citation>
    <scope>NUCLEOTIDE SEQUENCE [LARGE SCALE GENOMIC DNA]</scope>
    <source>
        <strain evidence="1 2">TRM66268-LWL</strain>
    </source>
</reference>
<name>A0ABR7SR84_9ACTN</name>